<dbReference type="AlphaFoldDB" id="A0A8C1Z367"/>
<comment type="catalytic activity">
    <reaction evidence="1">
        <text>Endonucleolytic cleavage to nucleoside 3'-phosphates and 3'-phosphooligonucleotide end-products.</text>
        <dbReference type="EC" id="3.1.22.1"/>
    </reaction>
</comment>
<dbReference type="Pfam" id="PF03265">
    <property type="entry name" value="DNase_II"/>
    <property type="match status" value="2"/>
</dbReference>
<evidence type="ECO:0000256" key="5">
    <source>
        <dbReference type="SAM" id="SignalP"/>
    </source>
</evidence>
<evidence type="ECO:0000256" key="1">
    <source>
        <dbReference type="ARBA" id="ARBA00000447"/>
    </source>
</evidence>
<reference evidence="6" key="1">
    <citation type="submission" date="2025-08" db="UniProtKB">
        <authorList>
            <consortium name="Ensembl"/>
        </authorList>
    </citation>
    <scope>IDENTIFICATION</scope>
</reference>
<keyword evidence="5" id="KW-0732">Signal</keyword>
<accession>A0A8C1Z367</accession>
<evidence type="ECO:0000313" key="6">
    <source>
        <dbReference type="Ensembl" id="ENSCCRP00015049402.1"/>
    </source>
</evidence>
<evidence type="ECO:0000256" key="3">
    <source>
        <dbReference type="ARBA" id="ARBA00012036"/>
    </source>
</evidence>
<comment type="similarity">
    <text evidence="2">Belongs to the DNase II family.</text>
</comment>
<dbReference type="PANTHER" id="PTHR10858:SF2">
    <property type="entry name" value="DEOXYRIBONUCLEASE-2-BETA"/>
    <property type="match status" value="1"/>
</dbReference>
<dbReference type="InterPro" id="IPR004947">
    <property type="entry name" value="DNase_II"/>
</dbReference>
<sequence length="298" mass="34111">MLMLFRLRVCILFFISFSEAAISCLNEDGQPVDWFIIYKLPIYKMEVKGSGVDYMYLDPSIMDFQMSKHTVNSSKGALGRTLTQLYSRYTSTSSVYMLYNDAPPELKYTSKYGHTKGTLLMFDQSQGFWLTHSVPHFPPFPKRNYSFPSTAKYYGQTLHCITYSYTQFPQISWQLAYLNPRMYNCSVPMAFRPDVAVMAQICDGKTPAVKNRRSLQKLKSVRGQTFFSFAKSHNFVDGESSQDHSKWCVSYAFKDQWTCLGDLNRDSGQAGRGGGLMCSQNSVIYKAFRQAMAGYKHC</sequence>
<evidence type="ECO:0000256" key="4">
    <source>
        <dbReference type="ARBA" id="ARBA00022801"/>
    </source>
</evidence>
<dbReference type="GO" id="GO:0006309">
    <property type="term" value="P:apoptotic DNA fragmentation"/>
    <property type="evidence" value="ECO:0007669"/>
    <property type="project" value="TreeGrafter"/>
</dbReference>
<keyword evidence="4" id="KW-0378">Hydrolase</keyword>
<dbReference type="Proteomes" id="UP000694700">
    <property type="component" value="Unplaced"/>
</dbReference>
<dbReference type="GO" id="GO:0004531">
    <property type="term" value="F:deoxyribonuclease II activity"/>
    <property type="evidence" value="ECO:0007669"/>
    <property type="project" value="UniProtKB-EC"/>
</dbReference>
<evidence type="ECO:0000256" key="2">
    <source>
        <dbReference type="ARBA" id="ARBA00007527"/>
    </source>
</evidence>
<proteinExistence type="inferred from homology"/>
<organism evidence="6 7">
    <name type="scientific">Cyprinus carpio</name>
    <name type="common">Common carp</name>
    <dbReference type="NCBI Taxonomy" id="7962"/>
    <lineage>
        <taxon>Eukaryota</taxon>
        <taxon>Metazoa</taxon>
        <taxon>Chordata</taxon>
        <taxon>Craniata</taxon>
        <taxon>Vertebrata</taxon>
        <taxon>Euteleostomi</taxon>
        <taxon>Actinopterygii</taxon>
        <taxon>Neopterygii</taxon>
        <taxon>Teleostei</taxon>
        <taxon>Ostariophysi</taxon>
        <taxon>Cypriniformes</taxon>
        <taxon>Cyprinidae</taxon>
        <taxon>Cyprininae</taxon>
        <taxon>Cyprinus</taxon>
    </lineage>
</organism>
<feature type="signal peptide" evidence="5">
    <location>
        <begin position="1"/>
        <end position="20"/>
    </location>
</feature>
<evidence type="ECO:0000313" key="7">
    <source>
        <dbReference type="Proteomes" id="UP000694700"/>
    </source>
</evidence>
<protein>
    <recommendedName>
        <fullName evidence="3">deoxyribonuclease II</fullName>
        <ecNumber evidence="3">3.1.22.1</ecNumber>
    </recommendedName>
</protein>
<dbReference type="EC" id="3.1.22.1" evidence="3"/>
<dbReference type="Ensembl" id="ENSCCRT00015051059.1">
    <property type="protein sequence ID" value="ENSCCRP00015049402.1"/>
    <property type="gene ID" value="ENSCCRG00015020412.1"/>
</dbReference>
<dbReference type="PANTHER" id="PTHR10858">
    <property type="entry name" value="DEOXYRIBONUCLEASE II"/>
    <property type="match status" value="1"/>
</dbReference>
<feature type="chain" id="PRO_5034329740" description="deoxyribonuclease II" evidence="5">
    <location>
        <begin position="21"/>
        <end position="298"/>
    </location>
</feature>
<name>A0A8C1Z367_CYPCA</name>